<evidence type="ECO:0000313" key="8">
    <source>
        <dbReference type="EMBL" id="ABS64535.1"/>
    </source>
</evidence>
<dbReference type="Proteomes" id="UP000006377">
    <property type="component" value="Chromosome"/>
</dbReference>
<keyword evidence="2 6" id="KW-0328">Glycosyltransferase</keyword>
<comment type="similarity">
    <text evidence="6">Belongs to the DarT ADP-ribosyltransferase family.</text>
</comment>
<feature type="active site" description="Proton acceptor" evidence="6">
    <location>
        <position position="52"/>
    </location>
</feature>
<gene>
    <name evidence="8" type="ordered locus">Plav_2928</name>
</gene>
<dbReference type="GO" id="GO:0016779">
    <property type="term" value="F:nucleotidyltransferase activity"/>
    <property type="evidence" value="ECO:0007669"/>
    <property type="project" value="UniProtKB-UniRule"/>
</dbReference>
<feature type="active site" evidence="6">
    <location>
        <position position="167"/>
    </location>
</feature>
<comment type="caution">
    <text evidence="6">Lacks conserved residue(s) required for the propagation of feature annotation.</text>
</comment>
<dbReference type="PROSITE" id="PS52018">
    <property type="entry name" value="DART"/>
    <property type="match status" value="1"/>
</dbReference>
<keyword evidence="1 6" id="KW-1277">Toxin-antitoxin system</keyword>
<protein>
    <recommendedName>
        <fullName evidence="7">DarT domain-containing protein</fullName>
    </recommendedName>
</protein>
<feature type="binding site" evidence="6">
    <location>
        <position position="52"/>
    </location>
    <ligand>
        <name>NAD(+)</name>
        <dbReference type="ChEBI" id="CHEBI:57540"/>
    </ligand>
</feature>
<dbReference type="EMBL" id="CP000774">
    <property type="protein sequence ID" value="ABS64535.1"/>
    <property type="molecule type" value="Genomic_DNA"/>
</dbReference>
<dbReference type="eggNOG" id="ENOG502Z8SV">
    <property type="taxonomic scope" value="Bacteria"/>
</dbReference>
<dbReference type="OrthoDB" id="9813972at2"/>
<dbReference type="GO" id="GO:0003677">
    <property type="term" value="F:DNA binding"/>
    <property type="evidence" value="ECO:0007669"/>
    <property type="project" value="UniProtKB-UniRule"/>
</dbReference>
<accession>A7HXA2</accession>
<dbReference type="RefSeq" id="WP_012111851.1">
    <property type="nucleotide sequence ID" value="NC_009719.1"/>
</dbReference>
<dbReference type="STRING" id="402881.Plav_2928"/>
<keyword evidence="9" id="KW-1185">Reference proteome</keyword>
<evidence type="ECO:0000256" key="3">
    <source>
        <dbReference type="ARBA" id="ARBA00022679"/>
    </source>
</evidence>
<organism evidence="8 9">
    <name type="scientific">Parvibaculum lavamentivorans (strain DS-1 / DSM 13023 / NCIMB 13966)</name>
    <dbReference type="NCBI Taxonomy" id="402881"/>
    <lineage>
        <taxon>Bacteria</taxon>
        <taxon>Pseudomonadati</taxon>
        <taxon>Pseudomonadota</taxon>
        <taxon>Alphaproteobacteria</taxon>
        <taxon>Hyphomicrobiales</taxon>
        <taxon>Parvibaculaceae</taxon>
        <taxon>Parvibaculum</taxon>
    </lineage>
</organism>
<feature type="domain" description="DarT" evidence="7">
    <location>
        <begin position="7"/>
        <end position="214"/>
    </location>
</feature>
<dbReference type="Pfam" id="PF14487">
    <property type="entry name" value="DarT"/>
    <property type="match status" value="1"/>
</dbReference>
<keyword evidence="3 6" id="KW-0808">Transferase</keyword>
<reference evidence="8 9" key="1">
    <citation type="journal article" date="2011" name="Stand. Genomic Sci.">
        <title>Complete genome sequence of Parvibaculum lavamentivorans type strain (DS-1(T)).</title>
        <authorList>
            <person name="Schleheck D."/>
            <person name="Weiss M."/>
            <person name="Pitluck S."/>
            <person name="Bruce D."/>
            <person name="Land M.L."/>
            <person name="Han S."/>
            <person name="Saunders E."/>
            <person name="Tapia R."/>
            <person name="Detter C."/>
            <person name="Brettin T."/>
            <person name="Han J."/>
            <person name="Woyke T."/>
            <person name="Goodwin L."/>
            <person name="Pennacchio L."/>
            <person name="Nolan M."/>
            <person name="Cook A.M."/>
            <person name="Kjelleberg S."/>
            <person name="Thomas T."/>
        </authorList>
    </citation>
    <scope>NUCLEOTIDE SEQUENCE [LARGE SCALE GENOMIC DNA]</scope>
    <source>
        <strain evidence="9">DS-1 / DSM 13023 / NCIMB 13966</strain>
    </source>
</reference>
<feature type="binding site" evidence="6">
    <location>
        <begin position="11"/>
        <end position="13"/>
    </location>
    <ligand>
        <name>NAD(+)</name>
        <dbReference type="ChEBI" id="CHEBI:57540"/>
    </ligand>
</feature>
<evidence type="ECO:0000256" key="5">
    <source>
        <dbReference type="ARBA" id="ARBA00023125"/>
    </source>
</evidence>
<evidence type="ECO:0000256" key="4">
    <source>
        <dbReference type="ARBA" id="ARBA00022695"/>
    </source>
</evidence>
<comment type="catalytic activity">
    <reaction evidence="6">
        <text>a thymidine in DNA + NAD(+) = an N-(ADP-alpha-D-ribosyl)-thymidine in DNA + nicotinamide + H(+)</text>
        <dbReference type="Rhea" id="RHEA:71651"/>
        <dbReference type="Rhea" id="RHEA-COMP:13556"/>
        <dbReference type="Rhea" id="RHEA-COMP:18051"/>
        <dbReference type="ChEBI" id="CHEBI:15378"/>
        <dbReference type="ChEBI" id="CHEBI:17154"/>
        <dbReference type="ChEBI" id="CHEBI:57540"/>
        <dbReference type="ChEBI" id="CHEBI:137386"/>
        <dbReference type="ChEBI" id="CHEBI:191199"/>
    </reaction>
</comment>
<dbReference type="AlphaFoldDB" id="A7HXA2"/>
<sequence>MAIPAQPKIYHIVHVQNLASIVTDGHLWSDATMVNRPPGGTVIGMGGIKLRRLRLPVTCHQGTHVGDFVPFYFCSRSIMLYVLHCANHAELTYRGGQQPIVHLEADLYRSVRWAEENGSRWAFSLSNAGAAYTQFRSKREQLSEVNWEAVRATDFRPADVKEGKQAEFLVERSFPWHLVERVGVHSQAVVDQVSTAMRGVRHRPQIEIRKDWYF</sequence>
<dbReference type="GO" id="GO:0016757">
    <property type="term" value="F:glycosyltransferase activity"/>
    <property type="evidence" value="ECO:0007669"/>
    <property type="project" value="UniProtKB-UniRule"/>
</dbReference>
<keyword evidence="4 6" id="KW-0548">Nucleotidyltransferase</keyword>
<name>A7HXA2_PARL1</name>
<dbReference type="KEGG" id="pla:Plav_2928"/>
<evidence type="ECO:0000313" key="9">
    <source>
        <dbReference type="Proteomes" id="UP000006377"/>
    </source>
</evidence>
<evidence type="ECO:0000256" key="2">
    <source>
        <dbReference type="ARBA" id="ARBA00022676"/>
    </source>
</evidence>
<evidence type="ECO:0000256" key="1">
    <source>
        <dbReference type="ARBA" id="ARBA00022649"/>
    </source>
</evidence>
<dbReference type="HOGENOM" id="CLU_113641_0_0_5"/>
<evidence type="ECO:0000259" key="7">
    <source>
        <dbReference type="PROSITE" id="PS52018"/>
    </source>
</evidence>
<keyword evidence="5 6" id="KW-0238">DNA-binding</keyword>
<dbReference type="InterPro" id="IPR029494">
    <property type="entry name" value="DarT"/>
</dbReference>
<evidence type="ECO:0000256" key="6">
    <source>
        <dbReference type="PROSITE-ProRule" id="PRU01362"/>
    </source>
</evidence>
<proteinExistence type="inferred from homology"/>